<feature type="signal peptide" evidence="5">
    <location>
        <begin position="1"/>
        <end position="31"/>
    </location>
</feature>
<dbReference type="AlphaFoldDB" id="A0A6N4SN21"/>
<dbReference type="InterPro" id="IPR008979">
    <property type="entry name" value="Galactose-bd-like_sf"/>
</dbReference>
<dbReference type="SUPFAM" id="SSF49299">
    <property type="entry name" value="PKD domain"/>
    <property type="match status" value="1"/>
</dbReference>
<dbReference type="GO" id="GO:0030246">
    <property type="term" value="F:carbohydrate binding"/>
    <property type="evidence" value="ECO:0007669"/>
    <property type="project" value="InterPro"/>
</dbReference>
<dbReference type="Gene3D" id="2.60.40.10">
    <property type="entry name" value="Immunoglobulins"/>
    <property type="match status" value="2"/>
</dbReference>
<evidence type="ECO:0000256" key="1">
    <source>
        <dbReference type="ARBA" id="ARBA00007754"/>
    </source>
</evidence>
<evidence type="ECO:0000256" key="4">
    <source>
        <dbReference type="PROSITE-ProRule" id="PRU01100"/>
    </source>
</evidence>
<feature type="domain" description="GH26" evidence="7">
    <location>
        <begin position="176"/>
        <end position="475"/>
    </location>
</feature>
<dbReference type="InterPro" id="IPR035986">
    <property type="entry name" value="PKD_dom_sf"/>
</dbReference>
<dbReference type="PROSITE" id="PS51175">
    <property type="entry name" value="CBM6"/>
    <property type="match status" value="1"/>
</dbReference>
<dbReference type="Gene3D" id="3.20.20.80">
    <property type="entry name" value="Glycosidases"/>
    <property type="match status" value="1"/>
</dbReference>
<sequence length="815" mass="86562">MLVVLPPKIYKNIFLIAASCMMLFHNRFSLAQTLVTTVEAESGTRAGGLTIATANAGYSGTGYITNMTSAADKLTIPVTVPSAGNYQLVIRYNGPYGPKDQDIYVNGVFVSSLHFPETTGYTDLTAGSLTLNAGANTIGIYKNWGYTDFDKISLFTVPLHDYSTVAPNLIDANATPEAKALYNYIKAGYGTRIISGQTSDYYNTVSPNAAKKPVIRAYDFQHYTVGYSYLWNNATASHTFGWEDDGTTQAAIDWYNSTCQKGMVAFHWHWHSPSGGQAGTNTFYTNSTAFDVTKAVTQGTPEYTAVIRDIDSIATQLKRLQAAGVPVLWRPLHEAGGAWFWWGAKGPAAALALYDMVYNRIVNYHNIHNLIWQWSTPEANWYPGNSKVDMLGYDSYPGAYNYGTQKLIFDQLYTIVNGQKILAMTENGPIPDPDLCFSSDAKWAYVMSWSDLVTQQNSSAQLNLVYNHAKVLTLDEVTTATNTAQLTAAGPAAICTGGSVLLKANTAKGYTYKWYNGTNLITGSTSSAYTATTAGSYTVTVTATGACTTTSAPLAVTSAMPAVLITPASATTFCQGENVKLNASTGAGYTYQWKIGGVAVAGSTSSSYTATSGGSYTVEVTSGAGCKDTSPGTDVVVTSPSIWYADTDGDGAGDPAVTKTACAKPANYVATAGDACPNDANKTAAGNCGCNKTEASCLDCMGVPNGTAALDVCNQCAGGTSDITPKTNISQCTTTSAVAAFASTIKMYPNPTAVDCHIQLPGNAFNVVIYNGAGTAVFNKTFENEAVVGAELPQGIYLVRIEQDGNIELKKLIKE</sequence>
<dbReference type="PROSITE" id="PS51764">
    <property type="entry name" value="GH26"/>
    <property type="match status" value="1"/>
</dbReference>
<comment type="similarity">
    <text evidence="1 4">Belongs to the glycosyl hydrolase 26 family.</text>
</comment>
<dbReference type="EMBL" id="CP000383">
    <property type="protein sequence ID" value="ABG57643.1"/>
    <property type="molecule type" value="Genomic_DNA"/>
</dbReference>
<evidence type="ECO:0000259" key="6">
    <source>
        <dbReference type="PROSITE" id="PS51175"/>
    </source>
</evidence>
<dbReference type="SUPFAM" id="SSF49785">
    <property type="entry name" value="Galactose-binding domain-like"/>
    <property type="match status" value="1"/>
</dbReference>
<dbReference type="Pfam" id="PF18962">
    <property type="entry name" value="Por_Secre_tail"/>
    <property type="match status" value="1"/>
</dbReference>
<keyword evidence="2 4" id="KW-0378">Hydrolase</keyword>
<feature type="domain" description="CBM6" evidence="6">
    <location>
        <begin position="36"/>
        <end position="155"/>
    </location>
</feature>
<accession>A0A6N4SN21</accession>
<keyword evidence="3 4" id="KW-0326">Glycosidase</keyword>
<dbReference type="Proteomes" id="UP000001822">
    <property type="component" value="Chromosome"/>
</dbReference>
<dbReference type="NCBIfam" id="TIGR04183">
    <property type="entry name" value="Por_Secre_tail"/>
    <property type="match status" value="1"/>
</dbReference>
<feature type="chain" id="PRO_5026892479" evidence="5">
    <location>
        <begin position="32"/>
        <end position="815"/>
    </location>
</feature>
<proteinExistence type="inferred from homology"/>
<reference evidence="8 9" key="1">
    <citation type="journal article" date="2007" name="Appl. Environ. Microbiol.">
        <title>Genome sequence of the cellulolytic gliding bacterium Cytophaga hutchinsonii.</title>
        <authorList>
            <person name="Xie G."/>
            <person name="Bruce D.C."/>
            <person name="Challacombe J.F."/>
            <person name="Chertkov O."/>
            <person name="Detter J.C."/>
            <person name="Gilna P."/>
            <person name="Han C.S."/>
            <person name="Lucas S."/>
            <person name="Misra M."/>
            <person name="Myers G.L."/>
            <person name="Richardson P."/>
            <person name="Tapia R."/>
            <person name="Thayer N."/>
            <person name="Thompson L.S."/>
            <person name="Brettin T.S."/>
            <person name="Henrissat B."/>
            <person name="Wilson D.B."/>
            <person name="McBride M.J."/>
        </authorList>
    </citation>
    <scope>NUCLEOTIDE SEQUENCE [LARGE SCALE GENOMIC DNA]</scope>
    <source>
        <strain evidence="9">ATCC 33406 / DSM 1761 / CIP 103989 / NBRC 15051 / NCIMB 9469 / D465</strain>
    </source>
</reference>
<evidence type="ECO:0000256" key="2">
    <source>
        <dbReference type="ARBA" id="ARBA00022801"/>
    </source>
</evidence>
<dbReference type="InterPro" id="IPR005084">
    <property type="entry name" value="CBM6"/>
</dbReference>
<dbReference type="Pfam" id="PF16990">
    <property type="entry name" value="CBM_35"/>
    <property type="match status" value="1"/>
</dbReference>
<dbReference type="Pfam" id="PF02156">
    <property type="entry name" value="Glyco_hydro_26"/>
    <property type="match status" value="1"/>
</dbReference>
<dbReference type="InterPro" id="IPR022790">
    <property type="entry name" value="GH26_dom"/>
</dbReference>
<dbReference type="CDD" id="cd04086">
    <property type="entry name" value="CBM35_mannanase-like"/>
    <property type="match status" value="1"/>
</dbReference>
<evidence type="ECO:0000256" key="5">
    <source>
        <dbReference type="SAM" id="SignalP"/>
    </source>
</evidence>
<dbReference type="Gene3D" id="2.60.120.260">
    <property type="entry name" value="Galactose-binding domain-like"/>
    <property type="match status" value="1"/>
</dbReference>
<feature type="active site" description="Nucleophile" evidence="4">
    <location>
        <position position="426"/>
    </location>
</feature>
<protein>
    <submittedName>
        <fullName evidence="8">CHU large protein candidate b-mannanase, glycoside hydrolase family 26 protein</fullName>
        <ecNumber evidence="8">3.2.1.-</ecNumber>
    </submittedName>
</protein>
<dbReference type="GO" id="GO:0006080">
    <property type="term" value="P:substituted mannan metabolic process"/>
    <property type="evidence" value="ECO:0007669"/>
    <property type="project" value="InterPro"/>
</dbReference>
<dbReference type="PANTHER" id="PTHR40079:SF4">
    <property type="entry name" value="GH26 DOMAIN-CONTAINING PROTEIN-RELATED"/>
    <property type="match status" value="1"/>
</dbReference>
<keyword evidence="9" id="KW-1185">Reference proteome</keyword>
<gene>
    <name evidence="8" type="ordered locus">CHU_0353</name>
</gene>
<dbReference type="InterPro" id="IPR000805">
    <property type="entry name" value="Glyco_hydro_26"/>
</dbReference>
<evidence type="ECO:0000256" key="3">
    <source>
        <dbReference type="ARBA" id="ARBA00023295"/>
    </source>
</evidence>
<dbReference type="KEGG" id="chu:CHU_0353"/>
<name>A0A6N4SN21_CYTH3</name>
<dbReference type="InterPro" id="IPR017853">
    <property type="entry name" value="GH"/>
</dbReference>
<keyword evidence="5" id="KW-0732">Signal</keyword>
<evidence type="ECO:0000313" key="9">
    <source>
        <dbReference type="Proteomes" id="UP000001822"/>
    </source>
</evidence>
<dbReference type="PANTHER" id="PTHR40079">
    <property type="entry name" value="MANNAN ENDO-1,4-BETA-MANNOSIDASE E-RELATED"/>
    <property type="match status" value="1"/>
</dbReference>
<organism evidence="8 9">
    <name type="scientific">Cytophaga hutchinsonii (strain ATCC 33406 / DSM 1761 / CIP 103989 / NBRC 15051 / NCIMB 9469 / D465)</name>
    <dbReference type="NCBI Taxonomy" id="269798"/>
    <lineage>
        <taxon>Bacteria</taxon>
        <taxon>Pseudomonadati</taxon>
        <taxon>Bacteroidota</taxon>
        <taxon>Cytophagia</taxon>
        <taxon>Cytophagales</taxon>
        <taxon>Cytophagaceae</taxon>
        <taxon>Cytophaga</taxon>
    </lineage>
</organism>
<dbReference type="EC" id="3.2.1.-" evidence="8"/>
<dbReference type="GO" id="GO:0016985">
    <property type="term" value="F:mannan endo-1,4-beta-mannosidase activity"/>
    <property type="evidence" value="ECO:0007669"/>
    <property type="project" value="InterPro"/>
</dbReference>
<dbReference type="SUPFAM" id="SSF51445">
    <property type="entry name" value="(Trans)glycosidases"/>
    <property type="match status" value="1"/>
</dbReference>
<evidence type="ECO:0000313" key="8">
    <source>
        <dbReference type="EMBL" id="ABG57643.1"/>
    </source>
</evidence>
<dbReference type="PRINTS" id="PR00739">
    <property type="entry name" value="GLHYDRLASE26"/>
</dbReference>
<evidence type="ECO:0000259" key="7">
    <source>
        <dbReference type="PROSITE" id="PS51764"/>
    </source>
</evidence>
<dbReference type="InterPro" id="IPR026444">
    <property type="entry name" value="Secre_tail"/>
</dbReference>
<dbReference type="OrthoDB" id="9803686at2"/>
<dbReference type="RefSeq" id="WP_011583759.1">
    <property type="nucleotide sequence ID" value="NC_008255.1"/>
</dbReference>
<dbReference type="InterPro" id="IPR013783">
    <property type="entry name" value="Ig-like_fold"/>
</dbReference>
<feature type="active site" description="Proton donor" evidence="4">
    <location>
        <position position="334"/>
    </location>
</feature>